<organism evidence="2 3">
    <name type="scientific">Cuscuta australis</name>
    <dbReference type="NCBI Taxonomy" id="267555"/>
    <lineage>
        <taxon>Eukaryota</taxon>
        <taxon>Viridiplantae</taxon>
        <taxon>Streptophyta</taxon>
        <taxon>Embryophyta</taxon>
        <taxon>Tracheophyta</taxon>
        <taxon>Spermatophyta</taxon>
        <taxon>Magnoliopsida</taxon>
        <taxon>eudicotyledons</taxon>
        <taxon>Gunneridae</taxon>
        <taxon>Pentapetalae</taxon>
        <taxon>asterids</taxon>
        <taxon>lamiids</taxon>
        <taxon>Solanales</taxon>
        <taxon>Convolvulaceae</taxon>
        <taxon>Cuscuteae</taxon>
        <taxon>Cuscuta</taxon>
        <taxon>Cuscuta subgen. Grammica</taxon>
        <taxon>Cuscuta sect. Cleistogrammica</taxon>
    </lineage>
</organism>
<dbReference type="SUPFAM" id="SSF52047">
    <property type="entry name" value="RNI-like"/>
    <property type="match status" value="1"/>
</dbReference>
<comment type="caution">
    <text evidence="2">The sequence shown here is derived from an EMBL/GenBank/DDBJ whole genome shotgun (WGS) entry which is preliminary data.</text>
</comment>
<sequence>MDQNSCTSNKRHERNSNSIRICDLPDPILQLILSSLPIKDAIGTSVLSKRWEHLWLGISKISLKEGTYEKRRQFIVFVPKLLEVFDCTNLEKFSLTFRVEEHASEVNEWLSGFINPKIQELILCLDGMNESEKPLTFPDHLFTCSTLTTFGLRLRNVFKLPSSIYFKSLKTLCLVDVTLPDRSSTEQLIAGCPALEQLTLMDINWVNVETLCISSDVLQKLKIIEPVEYDVLSREDEDEDEDDDMGGQDEQNCCNIVISGTNLKVFSYTGAVTSEISFHSPASVMDASIHVQHHYSECMDNIDWEPAAGSYVVDLLKDLRDVEKLSVSFVSLMALSRASWERLPLFSNLVELHVVSTIISLTCEGLIAIIQKSPCLQVVYFDKGVYMLKYRGYCGYIMDPVPVLSRTQLRRIVIKHYSWDIYEDEFDAVKTLLQALPVLETLHISCSGDGNSPTGSERLENLYQKIKSLPRRSIDCEIVLKYMK</sequence>
<dbReference type="InterPro" id="IPR055411">
    <property type="entry name" value="LRR_FXL15/At3g58940/PEG3-like"/>
</dbReference>
<dbReference type="InterPro" id="IPR001810">
    <property type="entry name" value="F-box_dom"/>
</dbReference>
<protein>
    <recommendedName>
        <fullName evidence="1">F-box domain-containing protein</fullName>
    </recommendedName>
</protein>
<evidence type="ECO:0000313" key="3">
    <source>
        <dbReference type="Proteomes" id="UP000249390"/>
    </source>
</evidence>
<dbReference type="AlphaFoldDB" id="A0A328E7M4"/>
<reference evidence="2 3" key="1">
    <citation type="submission" date="2018-06" db="EMBL/GenBank/DDBJ databases">
        <title>The Genome of Cuscuta australis (Dodder) Provides Insight into the Evolution of Plant Parasitism.</title>
        <authorList>
            <person name="Liu H."/>
        </authorList>
    </citation>
    <scope>NUCLEOTIDE SEQUENCE [LARGE SCALE GENOMIC DNA]</scope>
    <source>
        <strain evidence="3">cv. Yunnan</strain>
        <tissue evidence="2">Vines</tissue>
    </source>
</reference>
<dbReference type="InterPro" id="IPR036047">
    <property type="entry name" value="F-box-like_dom_sf"/>
</dbReference>
<dbReference type="PROSITE" id="PS50181">
    <property type="entry name" value="FBOX"/>
    <property type="match status" value="1"/>
</dbReference>
<dbReference type="InterPro" id="IPR032675">
    <property type="entry name" value="LRR_dom_sf"/>
</dbReference>
<accession>A0A328E7M4</accession>
<feature type="domain" description="F-box" evidence="1">
    <location>
        <begin position="18"/>
        <end position="54"/>
    </location>
</feature>
<dbReference type="PANTHER" id="PTHR31900:SF30">
    <property type="entry name" value="SUPERFAMILY PROTEIN, PUTATIVE-RELATED"/>
    <property type="match status" value="1"/>
</dbReference>
<proteinExistence type="predicted"/>
<dbReference type="PANTHER" id="PTHR31900">
    <property type="entry name" value="F-BOX/RNI SUPERFAMILY PROTEIN-RELATED"/>
    <property type="match status" value="1"/>
</dbReference>
<gene>
    <name evidence="2" type="ORF">DM860_007350</name>
</gene>
<dbReference type="CDD" id="cd22160">
    <property type="entry name" value="F-box_AtFBL13-like"/>
    <property type="match status" value="1"/>
</dbReference>
<dbReference type="Gene3D" id="3.80.10.10">
    <property type="entry name" value="Ribonuclease Inhibitor"/>
    <property type="match status" value="1"/>
</dbReference>
<dbReference type="InterPro" id="IPR053781">
    <property type="entry name" value="F-box_AtFBL13-like"/>
</dbReference>
<dbReference type="Proteomes" id="UP000249390">
    <property type="component" value="Unassembled WGS sequence"/>
</dbReference>
<dbReference type="EMBL" id="NQVE01000034">
    <property type="protein sequence ID" value="RAL52493.1"/>
    <property type="molecule type" value="Genomic_DNA"/>
</dbReference>
<keyword evidence="3" id="KW-1185">Reference proteome</keyword>
<dbReference type="SUPFAM" id="SSF81383">
    <property type="entry name" value="F-box domain"/>
    <property type="match status" value="1"/>
</dbReference>
<evidence type="ECO:0000313" key="2">
    <source>
        <dbReference type="EMBL" id="RAL52493.1"/>
    </source>
</evidence>
<dbReference type="InterPro" id="IPR050232">
    <property type="entry name" value="FBL13/AtMIF1-like"/>
</dbReference>
<evidence type="ECO:0000259" key="1">
    <source>
        <dbReference type="PROSITE" id="PS50181"/>
    </source>
</evidence>
<dbReference type="Pfam" id="PF00646">
    <property type="entry name" value="F-box"/>
    <property type="match status" value="1"/>
</dbReference>
<dbReference type="Pfam" id="PF24758">
    <property type="entry name" value="LRR_At5g56370"/>
    <property type="match status" value="1"/>
</dbReference>
<name>A0A328E7M4_9ASTE</name>